<evidence type="ECO:0000313" key="7">
    <source>
        <dbReference type="EMBL" id="RWX45514.1"/>
    </source>
</evidence>
<evidence type="ECO:0000256" key="3">
    <source>
        <dbReference type="ARBA" id="ARBA00023054"/>
    </source>
</evidence>
<feature type="transmembrane region" description="Helical" evidence="6">
    <location>
        <begin position="20"/>
        <end position="42"/>
    </location>
</feature>
<dbReference type="GO" id="GO:0006310">
    <property type="term" value="P:DNA recombination"/>
    <property type="evidence" value="ECO:0007669"/>
    <property type="project" value="UniProtKB-KW"/>
</dbReference>
<keyword evidence="3 5" id="KW-0175">Coiled coil</keyword>
<accession>A0A444IXC4</accession>
<keyword evidence="6" id="KW-1133">Transmembrane helix</keyword>
<dbReference type="InterPro" id="IPR003798">
    <property type="entry name" value="DNA_recombination_RmuC"/>
</dbReference>
<comment type="function">
    <text evidence="1">Involved in DNA recombination.</text>
</comment>
<dbReference type="AlphaFoldDB" id="A0A444IXC4"/>
<evidence type="ECO:0000256" key="2">
    <source>
        <dbReference type="ARBA" id="ARBA00009840"/>
    </source>
</evidence>
<dbReference type="Pfam" id="PF02646">
    <property type="entry name" value="RmuC"/>
    <property type="match status" value="1"/>
</dbReference>
<feature type="coiled-coil region" evidence="5">
    <location>
        <begin position="42"/>
        <end position="90"/>
    </location>
</feature>
<gene>
    <name evidence="7" type="ORF">H206_02177</name>
</gene>
<keyword evidence="4" id="KW-0233">DNA recombination</keyword>
<sequence length="399" mass="46175">MRRKSLAVDNFFDLIAQLNLPSLLIGIGLTALSMLSLFLMIYNRLQRKNLLLSLYLEQAEQEARRFQQDAEELRRERDSLRQQKEEAELDNIGLEAFLHETRAIAGERQQFLAQSKQQLEEDFSHLSRKVMAEQGRVLQEQHVEGLEMLLSPVQNQLDAFRKKVEDVYDRESRDRLALIKEVEHLKQLNERISREAVDLTRALQGTNKLQGQWGEMVLERLLEESGLRPGSEFATQVSLRDEQGRLKQPDVIVYLPENRAVIIDAKMSLNSYVEASHTDDEKEQEQHLTNHINSIQQHVNGLSKKQYQQLPELTTLDFVLLFIPVEGAFQAAVSRKPELLTQSLRRRVMLASPSTLLAILRTIHHIWRLDEQNRNSQIIAQEAGKLYDKFVGFTEAFSE</sequence>
<evidence type="ECO:0000256" key="1">
    <source>
        <dbReference type="ARBA" id="ARBA00003416"/>
    </source>
</evidence>
<protein>
    <submittedName>
        <fullName evidence="7">DNA recombination protein RmuC</fullName>
    </submittedName>
</protein>
<evidence type="ECO:0000256" key="6">
    <source>
        <dbReference type="SAM" id="Phobius"/>
    </source>
</evidence>
<evidence type="ECO:0000256" key="5">
    <source>
        <dbReference type="SAM" id="Coils"/>
    </source>
</evidence>
<name>A0A444IXC4_9BACT</name>
<keyword evidence="6" id="KW-0812">Transmembrane</keyword>
<keyword evidence="8" id="KW-1185">Reference proteome</keyword>
<evidence type="ECO:0000313" key="8">
    <source>
        <dbReference type="Proteomes" id="UP000287853"/>
    </source>
</evidence>
<evidence type="ECO:0000256" key="4">
    <source>
        <dbReference type="ARBA" id="ARBA00023172"/>
    </source>
</evidence>
<proteinExistence type="inferred from homology"/>
<dbReference type="Proteomes" id="UP000287853">
    <property type="component" value="Unassembled WGS sequence"/>
</dbReference>
<dbReference type="EMBL" id="MTKO01000077">
    <property type="protein sequence ID" value="RWX45514.1"/>
    <property type="molecule type" value="Genomic_DNA"/>
</dbReference>
<dbReference type="PANTHER" id="PTHR30563">
    <property type="entry name" value="DNA RECOMBINATION PROTEIN RMUC"/>
    <property type="match status" value="1"/>
</dbReference>
<comment type="caution">
    <text evidence="7">The sequence shown here is derived from an EMBL/GenBank/DDBJ whole genome shotgun (WGS) entry which is preliminary data.</text>
</comment>
<dbReference type="PANTHER" id="PTHR30563:SF0">
    <property type="entry name" value="DNA RECOMBINATION PROTEIN RMUC"/>
    <property type="match status" value="1"/>
</dbReference>
<keyword evidence="6" id="KW-0472">Membrane</keyword>
<feature type="coiled-coil region" evidence="5">
    <location>
        <begin position="175"/>
        <end position="202"/>
    </location>
</feature>
<comment type="similarity">
    <text evidence="2">Belongs to the RmuC family.</text>
</comment>
<organism evidence="7 8">
    <name type="scientific">Candidatus Electrothrix aarhusensis</name>
    <dbReference type="NCBI Taxonomy" id="1859131"/>
    <lineage>
        <taxon>Bacteria</taxon>
        <taxon>Pseudomonadati</taxon>
        <taxon>Thermodesulfobacteriota</taxon>
        <taxon>Desulfobulbia</taxon>
        <taxon>Desulfobulbales</taxon>
        <taxon>Desulfobulbaceae</taxon>
        <taxon>Candidatus Electrothrix</taxon>
    </lineage>
</organism>
<reference evidence="7 8" key="1">
    <citation type="submission" date="2017-01" db="EMBL/GenBank/DDBJ databases">
        <title>The cable genome- insights into the physiology and evolution of filamentous bacteria capable of sulfide oxidation via long distance electron transfer.</title>
        <authorList>
            <person name="Schreiber L."/>
            <person name="Bjerg J.T."/>
            <person name="Boggild A."/>
            <person name="Van De Vossenberg J."/>
            <person name="Meysman F."/>
            <person name="Nielsen L.P."/>
            <person name="Schramm A."/>
            <person name="Kjeldsen K.U."/>
        </authorList>
    </citation>
    <scope>NUCLEOTIDE SEQUENCE [LARGE SCALE GENOMIC DNA]</scope>
    <source>
        <strain evidence="7">MCF</strain>
    </source>
</reference>